<keyword evidence="5 7" id="KW-1133">Transmembrane helix</keyword>
<dbReference type="AlphaFoldDB" id="A0A382ULI2"/>
<name>A0A382ULI2_9ZZZZ</name>
<dbReference type="InterPro" id="IPR006153">
    <property type="entry name" value="Cation/H_exchanger_TM"/>
</dbReference>
<evidence type="ECO:0000256" key="7">
    <source>
        <dbReference type="SAM" id="Phobius"/>
    </source>
</evidence>
<feature type="domain" description="Cation/H+ exchanger transmembrane" evidence="8">
    <location>
        <begin position="3"/>
        <end position="94"/>
    </location>
</feature>
<evidence type="ECO:0000256" key="1">
    <source>
        <dbReference type="ARBA" id="ARBA00004141"/>
    </source>
</evidence>
<evidence type="ECO:0000256" key="2">
    <source>
        <dbReference type="ARBA" id="ARBA00005551"/>
    </source>
</evidence>
<feature type="transmembrane region" description="Helical" evidence="7">
    <location>
        <begin position="12"/>
        <end position="34"/>
    </location>
</feature>
<evidence type="ECO:0000259" key="9">
    <source>
        <dbReference type="Pfam" id="PF02254"/>
    </source>
</evidence>
<keyword evidence="3" id="KW-0813">Transport</keyword>
<evidence type="ECO:0000256" key="4">
    <source>
        <dbReference type="ARBA" id="ARBA00022692"/>
    </source>
</evidence>
<comment type="subcellular location">
    <subcellularLocation>
        <location evidence="1">Membrane</location>
        <topology evidence="1">Multi-pass membrane protein</topology>
    </subcellularLocation>
</comment>
<evidence type="ECO:0000256" key="5">
    <source>
        <dbReference type="ARBA" id="ARBA00022989"/>
    </source>
</evidence>
<sequence>MGFSITFDISAAQVGFVVLLTTVVIVGQIVSAGGMALRMGLPKWEALTVGVGMCGRAEMAFILASLALAQGAIDPAVFTILILTAFLLNLFTPMALKGCAVLLEGRAARQEGATRGVVQIDKFITPLVEDQHEGELPRTLPEVEGRVVIYGHGPEVDPLMKELESRGEPTVVIEEHEAVARRLQARGEQVVNVSLADEELDLRQLSGARAVVLNGQDDHNAMLALGAREQGFGGPIIAMVDEPSRRAPMMLAGATAAFTPNHVLAAVIAVRASARIGPRVAGAQPLNQLLEV</sequence>
<dbReference type="PANTHER" id="PTHR42751">
    <property type="entry name" value="SODIUM/HYDROGEN EXCHANGER FAMILY/TRKA DOMAIN PROTEIN"/>
    <property type="match status" value="1"/>
</dbReference>
<dbReference type="Gene3D" id="3.40.50.720">
    <property type="entry name" value="NAD(P)-binding Rossmann-like Domain"/>
    <property type="match status" value="1"/>
</dbReference>
<gene>
    <name evidence="10" type="ORF">METZ01_LOCUS387973</name>
</gene>
<dbReference type="GO" id="GO:0016020">
    <property type="term" value="C:membrane"/>
    <property type="evidence" value="ECO:0007669"/>
    <property type="project" value="UniProtKB-SubCell"/>
</dbReference>
<dbReference type="EMBL" id="UINC01145159">
    <property type="protein sequence ID" value="SVD35119.1"/>
    <property type="molecule type" value="Genomic_DNA"/>
</dbReference>
<evidence type="ECO:0000256" key="3">
    <source>
        <dbReference type="ARBA" id="ARBA00022448"/>
    </source>
</evidence>
<dbReference type="InterPro" id="IPR003148">
    <property type="entry name" value="RCK_N"/>
</dbReference>
<dbReference type="Pfam" id="PF00999">
    <property type="entry name" value="Na_H_Exchanger"/>
    <property type="match status" value="1"/>
</dbReference>
<feature type="transmembrane region" description="Helical" evidence="7">
    <location>
        <begin position="75"/>
        <end position="96"/>
    </location>
</feature>
<reference evidence="10" key="1">
    <citation type="submission" date="2018-05" db="EMBL/GenBank/DDBJ databases">
        <authorList>
            <person name="Lanie J.A."/>
            <person name="Ng W.-L."/>
            <person name="Kazmierczak K.M."/>
            <person name="Andrzejewski T.M."/>
            <person name="Davidsen T.M."/>
            <person name="Wayne K.J."/>
            <person name="Tettelin H."/>
            <person name="Glass J.I."/>
            <person name="Rusch D."/>
            <person name="Podicherti R."/>
            <person name="Tsui H.-C.T."/>
            <person name="Winkler M.E."/>
        </authorList>
    </citation>
    <scope>NUCLEOTIDE SEQUENCE</scope>
</reference>
<dbReference type="Gene3D" id="1.20.1530.20">
    <property type="match status" value="1"/>
</dbReference>
<keyword evidence="6 7" id="KW-0472">Membrane</keyword>
<dbReference type="GO" id="GO:0015297">
    <property type="term" value="F:antiporter activity"/>
    <property type="evidence" value="ECO:0007669"/>
    <property type="project" value="InterPro"/>
</dbReference>
<dbReference type="InterPro" id="IPR036291">
    <property type="entry name" value="NAD(P)-bd_dom_sf"/>
</dbReference>
<accession>A0A382ULI2</accession>
<evidence type="ECO:0000256" key="6">
    <source>
        <dbReference type="ARBA" id="ARBA00023136"/>
    </source>
</evidence>
<proteinExistence type="inferred from homology"/>
<keyword evidence="4 7" id="KW-0812">Transmembrane</keyword>
<protein>
    <recommendedName>
        <fullName evidence="11">RCK N-terminal domain-containing protein</fullName>
    </recommendedName>
</protein>
<feature type="non-terminal residue" evidence="10">
    <location>
        <position position="292"/>
    </location>
</feature>
<feature type="domain" description="RCK N-terminal" evidence="9">
    <location>
        <begin position="147"/>
        <end position="260"/>
    </location>
</feature>
<dbReference type="SUPFAM" id="SSF51735">
    <property type="entry name" value="NAD(P)-binding Rossmann-fold domains"/>
    <property type="match status" value="1"/>
</dbReference>
<organism evidence="10">
    <name type="scientific">marine metagenome</name>
    <dbReference type="NCBI Taxonomy" id="408172"/>
    <lineage>
        <taxon>unclassified sequences</taxon>
        <taxon>metagenomes</taxon>
        <taxon>ecological metagenomes</taxon>
    </lineage>
</organism>
<dbReference type="Pfam" id="PF02254">
    <property type="entry name" value="TrkA_N"/>
    <property type="match status" value="1"/>
</dbReference>
<dbReference type="InterPro" id="IPR038770">
    <property type="entry name" value="Na+/solute_symporter_sf"/>
</dbReference>
<evidence type="ECO:0000259" key="8">
    <source>
        <dbReference type="Pfam" id="PF00999"/>
    </source>
</evidence>
<dbReference type="GO" id="GO:0006813">
    <property type="term" value="P:potassium ion transport"/>
    <property type="evidence" value="ECO:0007669"/>
    <property type="project" value="InterPro"/>
</dbReference>
<evidence type="ECO:0008006" key="11">
    <source>
        <dbReference type="Google" id="ProtNLM"/>
    </source>
</evidence>
<evidence type="ECO:0000313" key="10">
    <source>
        <dbReference type="EMBL" id="SVD35119.1"/>
    </source>
</evidence>
<comment type="similarity">
    <text evidence="2">Belongs to the monovalent cation:proton antiporter 2 (CPA2) transporter (TC 2.A.37) family.</text>
</comment>
<dbReference type="GO" id="GO:1902600">
    <property type="term" value="P:proton transmembrane transport"/>
    <property type="evidence" value="ECO:0007669"/>
    <property type="project" value="InterPro"/>
</dbReference>
<dbReference type="PANTHER" id="PTHR42751:SF3">
    <property type="entry name" value="SODIUM_GLUTAMATE SYMPORTER"/>
    <property type="match status" value="1"/>
</dbReference>